<dbReference type="GO" id="GO:0003723">
    <property type="term" value="F:RNA binding"/>
    <property type="evidence" value="ECO:0007669"/>
    <property type="project" value="InterPro"/>
</dbReference>
<dbReference type="GO" id="GO:0031119">
    <property type="term" value="P:tRNA pseudouridine synthesis"/>
    <property type="evidence" value="ECO:0007669"/>
    <property type="project" value="UniProtKB-UniRule"/>
</dbReference>
<dbReference type="PANTHER" id="PTHR13767">
    <property type="entry name" value="TRNA-PSEUDOURIDINE SYNTHASE"/>
    <property type="match status" value="1"/>
</dbReference>
<dbReference type="Pfam" id="PF01509">
    <property type="entry name" value="TruB_N"/>
    <property type="match status" value="1"/>
</dbReference>
<evidence type="ECO:0000259" key="6">
    <source>
        <dbReference type="Pfam" id="PF01509"/>
    </source>
</evidence>
<protein>
    <recommendedName>
        <fullName evidence="5">tRNA pseudouridine synthase B</fullName>
        <ecNumber evidence="5">5.4.99.25</ecNumber>
    </recommendedName>
    <alternativeName>
        <fullName evidence="5">tRNA pseudouridine(55) synthase</fullName>
        <shortName evidence="5">Psi55 synthase</shortName>
    </alternativeName>
    <alternativeName>
        <fullName evidence="5">tRNA pseudouridylate synthase</fullName>
    </alternativeName>
    <alternativeName>
        <fullName evidence="5">tRNA-uridine isomerase</fullName>
    </alternativeName>
</protein>
<dbReference type="Gene3D" id="3.30.2350.10">
    <property type="entry name" value="Pseudouridine synthase"/>
    <property type="match status" value="1"/>
</dbReference>
<reference evidence="7" key="2">
    <citation type="submission" date="2021-04" db="EMBL/GenBank/DDBJ databases">
        <authorList>
            <person name="Gilroy R."/>
        </authorList>
    </citation>
    <scope>NUCLEOTIDE SEQUENCE</scope>
    <source>
        <strain evidence="7">12435</strain>
    </source>
</reference>
<evidence type="ECO:0000313" key="8">
    <source>
        <dbReference type="Proteomes" id="UP000823990"/>
    </source>
</evidence>
<dbReference type="HAMAP" id="MF_01080">
    <property type="entry name" value="TruB_bact"/>
    <property type="match status" value="1"/>
</dbReference>
<accession>A0A9D1TQT5</accession>
<evidence type="ECO:0000256" key="3">
    <source>
        <dbReference type="ARBA" id="ARBA00022694"/>
    </source>
</evidence>
<name>A0A9D1TQT5_9FIRM</name>
<comment type="similarity">
    <text evidence="2 5">Belongs to the pseudouridine synthase TruB family. Type 1 subfamily.</text>
</comment>
<evidence type="ECO:0000256" key="5">
    <source>
        <dbReference type="HAMAP-Rule" id="MF_01080"/>
    </source>
</evidence>
<evidence type="ECO:0000313" key="7">
    <source>
        <dbReference type="EMBL" id="HIW02058.1"/>
    </source>
</evidence>
<comment type="caution">
    <text evidence="7">The sequence shown here is derived from an EMBL/GenBank/DDBJ whole genome shotgun (WGS) entry which is preliminary data.</text>
</comment>
<dbReference type="EC" id="5.4.99.25" evidence="5"/>
<gene>
    <name evidence="5 7" type="primary">truB</name>
    <name evidence="7" type="ORF">H9892_01820</name>
</gene>
<feature type="active site" description="Nucleophile" evidence="5">
    <location>
        <position position="38"/>
    </location>
</feature>
<dbReference type="CDD" id="cd02573">
    <property type="entry name" value="PseudoU_synth_EcTruB"/>
    <property type="match status" value="1"/>
</dbReference>
<dbReference type="InterPro" id="IPR014780">
    <property type="entry name" value="tRNA_psdUridine_synth_TruB"/>
</dbReference>
<keyword evidence="4 5" id="KW-0413">Isomerase</keyword>
<dbReference type="PANTHER" id="PTHR13767:SF2">
    <property type="entry name" value="PSEUDOURIDYLATE SYNTHASE TRUB1"/>
    <property type="match status" value="1"/>
</dbReference>
<sequence length="284" mass="30393">MTGIVNINKPSGISSSQAVGKVRRALGERRIGHMGTLDPMGEGVLLMGVGKCTRLFDLFLGKSKTYEASFKFGLTTDTLDITGRILDETSDIPTMSDIEARLSSFIGRQMQVPPQYSAKSIGGRRAYDLARKGLVADIPAAEIEVYGFSLLGAVGENEYMFSVDCSSGTYIRSLCRDLAESLGSLAAMTSIKRTRCGDFYIKDAVSPDEVTPADVIPPSVALAGIPAFHADDALYKKLVNGVPVKTDGVPAGEFALYCRGELLGIAADTERGIRISAYLKEDDA</sequence>
<dbReference type="AlphaFoldDB" id="A0A9D1TQT5"/>
<dbReference type="GO" id="GO:1990481">
    <property type="term" value="P:mRNA pseudouridine synthesis"/>
    <property type="evidence" value="ECO:0007669"/>
    <property type="project" value="TreeGrafter"/>
</dbReference>
<keyword evidence="3 5" id="KW-0819">tRNA processing</keyword>
<reference evidence="7" key="1">
    <citation type="journal article" date="2021" name="PeerJ">
        <title>Extensive microbial diversity within the chicken gut microbiome revealed by metagenomics and culture.</title>
        <authorList>
            <person name="Gilroy R."/>
            <person name="Ravi A."/>
            <person name="Getino M."/>
            <person name="Pursley I."/>
            <person name="Horton D.L."/>
            <person name="Alikhan N.F."/>
            <person name="Baker D."/>
            <person name="Gharbi K."/>
            <person name="Hall N."/>
            <person name="Watson M."/>
            <person name="Adriaenssens E.M."/>
            <person name="Foster-Nyarko E."/>
            <person name="Jarju S."/>
            <person name="Secka A."/>
            <person name="Antonio M."/>
            <person name="Oren A."/>
            <person name="Chaudhuri R.R."/>
            <person name="La Ragione R."/>
            <person name="Hildebrand F."/>
            <person name="Pallen M.J."/>
        </authorList>
    </citation>
    <scope>NUCLEOTIDE SEQUENCE</scope>
    <source>
        <strain evidence="7">12435</strain>
    </source>
</reference>
<feature type="domain" description="Pseudouridine synthase II N-terminal" evidence="6">
    <location>
        <begin position="23"/>
        <end position="171"/>
    </location>
</feature>
<comment type="catalytic activity">
    <reaction evidence="1 5">
        <text>uridine(55) in tRNA = pseudouridine(55) in tRNA</text>
        <dbReference type="Rhea" id="RHEA:42532"/>
        <dbReference type="Rhea" id="RHEA-COMP:10101"/>
        <dbReference type="Rhea" id="RHEA-COMP:10102"/>
        <dbReference type="ChEBI" id="CHEBI:65314"/>
        <dbReference type="ChEBI" id="CHEBI:65315"/>
        <dbReference type="EC" id="5.4.99.25"/>
    </reaction>
</comment>
<comment type="function">
    <text evidence="5">Responsible for synthesis of pseudouridine from uracil-55 in the psi GC loop of transfer RNAs.</text>
</comment>
<dbReference type="NCBIfam" id="TIGR00431">
    <property type="entry name" value="TruB"/>
    <property type="match status" value="1"/>
</dbReference>
<proteinExistence type="inferred from homology"/>
<evidence type="ECO:0000256" key="2">
    <source>
        <dbReference type="ARBA" id="ARBA00005642"/>
    </source>
</evidence>
<dbReference type="InterPro" id="IPR020103">
    <property type="entry name" value="PsdUridine_synth_cat_dom_sf"/>
</dbReference>
<dbReference type="GO" id="GO:0160148">
    <property type="term" value="F:tRNA pseudouridine(55) synthase activity"/>
    <property type="evidence" value="ECO:0007669"/>
    <property type="project" value="UniProtKB-EC"/>
</dbReference>
<evidence type="ECO:0000256" key="1">
    <source>
        <dbReference type="ARBA" id="ARBA00000385"/>
    </source>
</evidence>
<evidence type="ECO:0000256" key="4">
    <source>
        <dbReference type="ARBA" id="ARBA00023235"/>
    </source>
</evidence>
<dbReference type="EMBL" id="DXHS01000030">
    <property type="protein sequence ID" value="HIW02058.1"/>
    <property type="molecule type" value="Genomic_DNA"/>
</dbReference>
<dbReference type="SUPFAM" id="SSF55120">
    <property type="entry name" value="Pseudouridine synthase"/>
    <property type="match status" value="1"/>
</dbReference>
<organism evidence="7 8">
    <name type="scientific">Candidatus Protoclostridium stercorigallinarum</name>
    <dbReference type="NCBI Taxonomy" id="2838741"/>
    <lineage>
        <taxon>Bacteria</taxon>
        <taxon>Bacillati</taxon>
        <taxon>Bacillota</taxon>
        <taxon>Clostridia</taxon>
        <taxon>Candidatus Protoclostridium</taxon>
    </lineage>
</organism>
<dbReference type="Proteomes" id="UP000823990">
    <property type="component" value="Unassembled WGS sequence"/>
</dbReference>
<dbReference type="InterPro" id="IPR002501">
    <property type="entry name" value="PsdUridine_synth_N"/>
</dbReference>